<organism evidence="2 3">
    <name type="scientific">Achromobacter piechaudii</name>
    <dbReference type="NCBI Taxonomy" id="72556"/>
    <lineage>
        <taxon>Bacteria</taxon>
        <taxon>Pseudomonadati</taxon>
        <taxon>Pseudomonadota</taxon>
        <taxon>Betaproteobacteria</taxon>
        <taxon>Burkholderiales</taxon>
        <taxon>Alcaligenaceae</taxon>
        <taxon>Achromobacter</taxon>
    </lineage>
</organism>
<proteinExistence type="predicted"/>
<gene>
    <name evidence="2" type="ORF">LMG1861_05550</name>
</gene>
<name>A0A6S7ETE0_9BURK</name>
<protein>
    <recommendedName>
        <fullName evidence="4">Type II secretion system protein N</fullName>
    </recommendedName>
</protein>
<evidence type="ECO:0008006" key="4">
    <source>
        <dbReference type="Google" id="ProtNLM"/>
    </source>
</evidence>
<feature type="chain" id="PRO_5028809582" description="Type II secretion system protein N" evidence="1">
    <location>
        <begin position="37"/>
        <end position="239"/>
    </location>
</feature>
<dbReference type="EMBL" id="CADILD010000005">
    <property type="protein sequence ID" value="CAB3922839.1"/>
    <property type="molecule type" value="Genomic_DNA"/>
</dbReference>
<dbReference type="Proteomes" id="UP000494105">
    <property type="component" value="Unassembled WGS sequence"/>
</dbReference>
<evidence type="ECO:0000313" key="3">
    <source>
        <dbReference type="Proteomes" id="UP000494105"/>
    </source>
</evidence>
<keyword evidence="1" id="KW-0732">Signal</keyword>
<dbReference type="RefSeq" id="WP_244976797.1">
    <property type="nucleotide sequence ID" value="NZ_CADILD010000005.1"/>
</dbReference>
<dbReference type="AlphaFoldDB" id="A0A6S7ETE0"/>
<reference evidence="2 3" key="1">
    <citation type="submission" date="2020-04" db="EMBL/GenBank/DDBJ databases">
        <authorList>
            <person name="De Canck E."/>
        </authorList>
    </citation>
    <scope>NUCLEOTIDE SEQUENCE [LARGE SCALE GENOMIC DNA]</scope>
    <source>
        <strain evidence="2 3">LMG 1861</strain>
    </source>
</reference>
<sequence length="239" mass="26012">MNAYLNISHRRMGAFRQWLRLLLASALGCAAAPSAAGALGLPSGAGGVSLSQLRLPEGSQQAWLVDHLWIHGLPARVLVFDAPVSVPALIRMLSAQQPALTNLNVLPGQVILSGEVEAEQWVAQLQSAGPDRSVGTISTLRLNPAAELPSPAWLPQGARLRLNLGFMEKGGKVSELIWQHTLPPDRMMPLLHSALRREGWRFETESGASQSWERAGQRMQISLMPLEEGSGLYVRRWAP</sequence>
<feature type="signal peptide" evidence="1">
    <location>
        <begin position="1"/>
        <end position="36"/>
    </location>
</feature>
<evidence type="ECO:0000256" key="1">
    <source>
        <dbReference type="SAM" id="SignalP"/>
    </source>
</evidence>
<accession>A0A6S7ETE0</accession>
<evidence type="ECO:0000313" key="2">
    <source>
        <dbReference type="EMBL" id="CAB3922839.1"/>
    </source>
</evidence>